<feature type="transmembrane region" description="Helical" evidence="1">
    <location>
        <begin position="20"/>
        <end position="43"/>
    </location>
</feature>
<protein>
    <submittedName>
        <fullName evidence="2">Uncharacterized protein</fullName>
    </submittedName>
</protein>
<dbReference type="Proteomes" id="UP001197093">
    <property type="component" value="Unassembled WGS sequence"/>
</dbReference>
<reference evidence="2" key="1">
    <citation type="submission" date="2023-02" db="EMBL/GenBank/DDBJ databases">
        <authorList>
            <person name="Palmer J.M."/>
        </authorList>
    </citation>
    <scope>NUCLEOTIDE SEQUENCE</scope>
    <source>
        <strain evidence="2">FW57</strain>
    </source>
</reference>
<comment type="caution">
    <text evidence="2">The sequence shown here is derived from an EMBL/GenBank/DDBJ whole genome shotgun (WGS) entry which is preliminary data.</text>
</comment>
<dbReference type="AlphaFoldDB" id="A0AAD4HVD7"/>
<organism evidence="2 3">
    <name type="scientific">Staphylotrichum longicolle</name>
    <dbReference type="NCBI Taxonomy" id="669026"/>
    <lineage>
        <taxon>Eukaryota</taxon>
        <taxon>Fungi</taxon>
        <taxon>Dikarya</taxon>
        <taxon>Ascomycota</taxon>
        <taxon>Pezizomycotina</taxon>
        <taxon>Sordariomycetes</taxon>
        <taxon>Sordariomycetidae</taxon>
        <taxon>Sordariales</taxon>
        <taxon>Chaetomiaceae</taxon>
        <taxon>Staphylotrichum</taxon>
    </lineage>
</organism>
<accession>A0AAD4HVD7</accession>
<keyword evidence="1" id="KW-1133">Transmembrane helix</keyword>
<dbReference type="EMBL" id="JAHCVI010000005">
    <property type="protein sequence ID" value="KAG7285602.1"/>
    <property type="molecule type" value="Genomic_DNA"/>
</dbReference>
<keyword evidence="1" id="KW-0472">Membrane</keyword>
<proteinExistence type="predicted"/>
<keyword evidence="1" id="KW-0812">Transmembrane</keyword>
<evidence type="ECO:0000313" key="3">
    <source>
        <dbReference type="Proteomes" id="UP001197093"/>
    </source>
</evidence>
<keyword evidence="3" id="KW-1185">Reference proteome</keyword>
<sequence length="100" mass="10768">MVEPNRIMLTEGEQHWRKQVVTFFGCLLNVLLAAAGVGLAVTLGTKVADSKSLIAPLIWASIQAYVPSTPFCKPGLLPLALSIAVCDAVKNYREGKDLLD</sequence>
<name>A0AAD4HVD7_9PEZI</name>
<evidence type="ECO:0000313" key="2">
    <source>
        <dbReference type="EMBL" id="KAG7285602.1"/>
    </source>
</evidence>
<gene>
    <name evidence="2" type="ORF">NEMBOFW57_010231</name>
</gene>
<evidence type="ECO:0000256" key="1">
    <source>
        <dbReference type="SAM" id="Phobius"/>
    </source>
</evidence>